<gene>
    <name evidence="2" type="ORF">IW245_002695</name>
</gene>
<protein>
    <submittedName>
        <fullName evidence="2">Uncharacterized protein</fullName>
    </submittedName>
</protein>
<sequence>MSDDQWREDRRLEEQRLERQREEDRREQLRLDQAADERYRTAYNTFLDENPSASKDFDRWATAKGSDDVATFETWFRRRYPGTSLPKLGMSTGRKVAVAVTAVAVGRLIWNMLSPKDPNQGRHPEA</sequence>
<accession>A0A8J7GSX5</accession>
<organism evidence="2 3">
    <name type="scientific">Longispora fulva</name>
    <dbReference type="NCBI Taxonomy" id="619741"/>
    <lineage>
        <taxon>Bacteria</taxon>
        <taxon>Bacillati</taxon>
        <taxon>Actinomycetota</taxon>
        <taxon>Actinomycetes</taxon>
        <taxon>Micromonosporales</taxon>
        <taxon>Micromonosporaceae</taxon>
        <taxon>Longispora</taxon>
    </lineage>
</organism>
<dbReference type="EMBL" id="JADOUF010000001">
    <property type="protein sequence ID" value="MBG6136501.1"/>
    <property type="molecule type" value="Genomic_DNA"/>
</dbReference>
<dbReference type="AlphaFoldDB" id="A0A8J7GSX5"/>
<dbReference type="Proteomes" id="UP000622552">
    <property type="component" value="Unassembled WGS sequence"/>
</dbReference>
<evidence type="ECO:0000256" key="1">
    <source>
        <dbReference type="SAM" id="MobiDB-lite"/>
    </source>
</evidence>
<keyword evidence="3" id="KW-1185">Reference proteome</keyword>
<dbReference type="RefSeq" id="WP_197003466.1">
    <property type="nucleotide sequence ID" value="NZ_BONS01000015.1"/>
</dbReference>
<comment type="caution">
    <text evidence="2">The sequence shown here is derived from an EMBL/GenBank/DDBJ whole genome shotgun (WGS) entry which is preliminary data.</text>
</comment>
<name>A0A8J7GSX5_9ACTN</name>
<feature type="region of interest" description="Disordered" evidence="1">
    <location>
        <begin position="1"/>
        <end position="29"/>
    </location>
</feature>
<proteinExistence type="predicted"/>
<evidence type="ECO:0000313" key="2">
    <source>
        <dbReference type="EMBL" id="MBG6136501.1"/>
    </source>
</evidence>
<reference evidence="2" key="1">
    <citation type="submission" date="2020-11" db="EMBL/GenBank/DDBJ databases">
        <title>Sequencing the genomes of 1000 actinobacteria strains.</title>
        <authorList>
            <person name="Klenk H.-P."/>
        </authorList>
    </citation>
    <scope>NUCLEOTIDE SEQUENCE</scope>
    <source>
        <strain evidence="2">DSM 45356</strain>
    </source>
</reference>
<evidence type="ECO:0000313" key="3">
    <source>
        <dbReference type="Proteomes" id="UP000622552"/>
    </source>
</evidence>